<protein>
    <recommendedName>
        <fullName evidence="4">MARVEL domain-containing protein</fullName>
    </recommendedName>
</protein>
<organism evidence="2 3">
    <name type="scientific">Lachnellula willkommii</name>
    <dbReference type="NCBI Taxonomy" id="215461"/>
    <lineage>
        <taxon>Eukaryota</taxon>
        <taxon>Fungi</taxon>
        <taxon>Dikarya</taxon>
        <taxon>Ascomycota</taxon>
        <taxon>Pezizomycotina</taxon>
        <taxon>Leotiomycetes</taxon>
        <taxon>Helotiales</taxon>
        <taxon>Lachnaceae</taxon>
        <taxon>Lachnellula</taxon>
    </lineage>
</organism>
<reference evidence="2 3" key="1">
    <citation type="submission" date="2018-05" db="EMBL/GenBank/DDBJ databases">
        <title>Genome sequencing and assembly of the regulated plant pathogen Lachnellula willkommii and related sister species for the development of diagnostic species identification markers.</title>
        <authorList>
            <person name="Giroux E."/>
            <person name="Bilodeau G."/>
        </authorList>
    </citation>
    <scope>NUCLEOTIDE SEQUENCE [LARGE SCALE GENOMIC DNA]</scope>
    <source>
        <strain evidence="2 3">CBS 172.35</strain>
    </source>
</reference>
<dbReference type="EMBL" id="QGML01001187">
    <property type="protein sequence ID" value="TVY89579.1"/>
    <property type="molecule type" value="Genomic_DNA"/>
</dbReference>
<gene>
    <name evidence="2" type="ORF">LAWI1_G003991</name>
</gene>
<evidence type="ECO:0000256" key="1">
    <source>
        <dbReference type="SAM" id="Phobius"/>
    </source>
</evidence>
<evidence type="ECO:0008006" key="4">
    <source>
        <dbReference type="Google" id="ProtNLM"/>
    </source>
</evidence>
<dbReference type="AlphaFoldDB" id="A0A559M9F3"/>
<evidence type="ECO:0000313" key="3">
    <source>
        <dbReference type="Proteomes" id="UP000315522"/>
    </source>
</evidence>
<keyword evidence="1" id="KW-0472">Membrane</keyword>
<name>A0A559M9F3_9HELO</name>
<feature type="transmembrane region" description="Helical" evidence="1">
    <location>
        <begin position="48"/>
        <end position="70"/>
    </location>
</feature>
<comment type="caution">
    <text evidence="2">The sequence shown here is derived from an EMBL/GenBank/DDBJ whole genome shotgun (WGS) entry which is preliminary data.</text>
</comment>
<dbReference type="Proteomes" id="UP000315522">
    <property type="component" value="Unassembled WGS sequence"/>
</dbReference>
<feature type="transmembrane region" description="Helical" evidence="1">
    <location>
        <begin position="149"/>
        <end position="171"/>
    </location>
</feature>
<feature type="transmembrane region" description="Helical" evidence="1">
    <location>
        <begin position="12"/>
        <end position="36"/>
    </location>
</feature>
<evidence type="ECO:0000313" key="2">
    <source>
        <dbReference type="EMBL" id="TVY89579.1"/>
    </source>
</evidence>
<keyword evidence="3" id="KW-1185">Reference proteome</keyword>
<accession>A0A559M9F3</accession>
<sequence>MPGPQYGALGHLFTAARAVQMVSLIAIIGMASNFIAEIVAVQQAPHPILIGTLTVTCIAALYIIISYILYFDNQLSFLLSTGIDSLLMIALIVIAVKTGMPISYLHCNQLSSTGSTSDFVESVKDNMKITNYWVWVGASKTTCYEMKSIWGLSIGLCILFFVTAVASVCMWRRQKTGGAPAAPYKDVEGSF</sequence>
<dbReference type="SUPFAM" id="SSF52402">
    <property type="entry name" value="Adenine nucleotide alpha hydrolases-like"/>
    <property type="match status" value="1"/>
</dbReference>
<proteinExistence type="predicted"/>
<keyword evidence="1" id="KW-1133">Transmembrane helix</keyword>
<feature type="transmembrane region" description="Helical" evidence="1">
    <location>
        <begin position="77"/>
        <end position="96"/>
    </location>
</feature>
<keyword evidence="1" id="KW-0812">Transmembrane</keyword>